<reference evidence="2" key="1">
    <citation type="journal article" date="2019" name="PLoS Negl. Trop. Dis.">
        <title>Revisiting the worldwide diversity of Leptospira species in the environment.</title>
        <authorList>
            <person name="Vincent A.T."/>
            <person name="Schiettekatte O."/>
            <person name="Bourhy P."/>
            <person name="Veyrier F.J."/>
            <person name="Picardeau M."/>
        </authorList>
    </citation>
    <scope>NUCLEOTIDE SEQUENCE [LARGE SCALE GENOMIC DNA]</scope>
    <source>
        <strain evidence="2">201702449</strain>
    </source>
</reference>
<dbReference type="PANTHER" id="PTHR35175">
    <property type="entry name" value="DUF1289 DOMAIN-CONTAINING PROTEIN"/>
    <property type="match status" value="1"/>
</dbReference>
<evidence type="ECO:0000313" key="1">
    <source>
        <dbReference type="EMBL" id="TGL70048.1"/>
    </source>
</evidence>
<dbReference type="PANTHER" id="PTHR35175:SF2">
    <property type="entry name" value="DUF1289 DOMAIN-CONTAINING PROTEIN"/>
    <property type="match status" value="1"/>
</dbReference>
<evidence type="ECO:0000313" key="2">
    <source>
        <dbReference type="Proteomes" id="UP000297352"/>
    </source>
</evidence>
<dbReference type="Proteomes" id="UP000297352">
    <property type="component" value="Unassembled WGS sequence"/>
</dbReference>
<sequence length="59" mass="6660">MSRKSPCIKICMMDPESGFCAGCYRTIEEIGAWSSMCDEEKEAVWQELPHRKAGNSTTE</sequence>
<proteinExistence type="predicted"/>
<dbReference type="InterPro" id="IPR010710">
    <property type="entry name" value="DUF1289"/>
</dbReference>
<comment type="caution">
    <text evidence="1">The sequence shown here is derived from an EMBL/GenBank/DDBJ whole genome shotgun (WGS) entry which is preliminary data.</text>
</comment>
<dbReference type="RefSeq" id="WP_135605701.1">
    <property type="nucleotide sequence ID" value="NZ_JAMQPT010000001.1"/>
</dbReference>
<dbReference type="Pfam" id="PF06945">
    <property type="entry name" value="DUF1289"/>
    <property type="match status" value="1"/>
</dbReference>
<organism evidence="1 2">
    <name type="scientific">Leptospira levettii</name>
    <dbReference type="NCBI Taxonomy" id="2023178"/>
    <lineage>
        <taxon>Bacteria</taxon>
        <taxon>Pseudomonadati</taxon>
        <taxon>Spirochaetota</taxon>
        <taxon>Spirochaetia</taxon>
        <taxon>Leptospirales</taxon>
        <taxon>Leptospiraceae</taxon>
        <taxon>Leptospira</taxon>
    </lineage>
</organism>
<protein>
    <submittedName>
        <fullName evidence="1">DUF1289 domain-containing protein</fullName>
    </submittedName>
</protein>
<dbReference type="EMBL" id="RQGI01000042">
    <property type="protein sequence ID" value="TGL70048.1"/>
    <property type="molecule type" value="Genomic_DNA"/>
</dbReference>
<accession>A0ABY2MMZ4</accession>
<gene>
    <name evidence="1" type="ORF">EHQ60_11340</name>
</gene>
<keyword evidence="2" id="KW-1185">Reference proteome</keyword>
<name>A0ABY2MMZ4_9LEPT</name>